<accession>A0A165PX29</accession>
<sequence length="193" mass="21598">MFPTVPLVARRETPYRPPPRPQTSVRFGEWACIFLRFDRCWEPICMTLKPLLTMPPLLEFRLRVELAGSHVVAKGGAPEAPILGMIRKSYINFVFTGCTVRDCPSGNRPLGASALTSYRLWLISSAVVLGALRLKWRASHRKVQLEVCPSGTPSCCNMASSFTPSPNRVFLRTCHPLSSPYICSIHSSHHCRC</sequence>
<evidence type="ECO:0000313" key="1">
    <source>
        <dbReference type="EMBL" id="KZT21607.1"/>
    </source>
</evidence>
<dbReference type="InParanoid" id="A0A165PX29"/>
<reference evidence="1 2" key="1">
    <citation type="journal article" date="2016" name="Mol. Biol. Evol.">
        <title>Comparative Genomics of Early-Diverging Mushroom-Forming Fungi Provides Insights into the Origins of Lignocellulose Decay Capabilities.</title>
        <authorList>
            <person name="Nagy L.G."/>
            <person name="Riley R."/>
            <person name="Tritt A."/>
            <person name="Adam C."/>
            <person name="Daum C."/>
            <person name="Floudas D."/>
            <person name="Sun H."/>
            <person name="Yadav J.S."/>
            <person name="Pangilinan J."/>
            <person name="Larsson K.H."/>
            <person name="Matsuura K."/>
            <person name="Barry K."/>
            <person name="Labutti K."/>
            <person name="Kuo R."/>
            <person name="Ohm R.A."/>
            <person name="Bhattacharya S.S."/>
            <person name="Shirouzu T."/>
            <person name="Yoshinaga Y."/>
            <person name="Martin F.M."/>
            <person name="Grigoriev I.V."/>
            <person name="Hibbett D.S."/>
        </authorList>
    </citation>
    <scope>NUCLEOTIDE SEQUENCE [LARGE SCALE GENOMIC DNA]</scope>
    <source>
        <strain evidence="1 2">HHB14362 ss-1</strain>
    </source>
</reference>
<protein>
    <submittedName>
        <fullName evidence="1">Uncharacterized protein</fullName>
    </submittedName>
</protein>
<dbReference type="Proteomes" id="UP000076761">
    <property type="component" value="Unassembled WGS sequence"/>
</dbReference>
<gene>
    <name evidence="1" type="ORF">NEOLEDRAFT_743787</name>
</gene>
<evidence type="ECO:0000313" key="2">
    <source>
        <dbReference type="Proteomes" id="UP000076761"/>
    </source>
</evidence>
<dbReference type="EMBL" id="KV425605">
    <property type="protein sequence ID" value="KZT21607.1"/>
    <property type="molecule type" value="Genomic_DNA"/>
</dbReference>
<dbReference type="AlphaFoldDB" id="A0A165PX29"/>
<proteinExistence type="predicted"/>
<name>A0A165PX29_9AGAM</name>
<organism evidence="1 2">
    <name type="scientific">Neolentinus lepideus HHB14362 ss-1</name>
    <dbReference type="NCBI Taxonomy" id="1314782"/>
    <lineage>
        <taxon>Eukaryota</taxon>
        <taxon>Fungi</taxon>
        <taxon>Dikarya</taxon>
        <taxon>Basidiomycota</taxon>
        <taxon>Agaricomycotina</taxon>
        <taxon>Agaricomycetes</taxon>
        <taxon>Gloeophyllales</taxon>
        <taxon>Gloeophyllaceae</taxon>
        <taxon>Neolentinus</taxon>
    </lineage>
</organism>
<keyword evidence="2" id="KW-1185">Reference proteome</keyword>